<keyword evidence="7" id="KW-1185">Reference proteome</keyword>
<feature type="compositionally biased region" description="Basic and acidic residues" evidence="4">
    <location>
        <begin position="428"/>
        <end position="438"/>
    </location>
</feature>
<dbReference type="CDD" id="cd00051">
    <property type="entry name" value="EFh"/>
    <property type="match status" value="2"/>
</dbReference>
<feature type="domain" description="EF-hand" evidence="5">
    <location>
        <begin position="190"/>
        <end position="225"/>
    </location>
</feature>
<feature type="compositionally biased region" description="Basic and acidic residues" evidence="4">
    <location>
        <begin position="453"/>
        <end position="476"/>
    </location>
</feature>
<evidence type="ECO:0000259" key="5">
    <source>
        <dbReference type="PROSITE" id="PS50222"/>
    </source>
</evidence>
<sequence>MMYPIVQSHNLNHRQPHLALISEQRLHSLEDQARTCDSKEEKQDENKVERRYRRPFHQRVITYVREAWTGVKSALDSELEDLETPPRYRPDSLEALTKTTKFSEVELKRIYRGFKAECPTGIVREDTFKMIYAQFFPQGVNSSQYAHYVFNTLDQEQSGLISFEVSTYVHDVNSSHKDFVQNLSILSRGSLEEKLRWVFTLYDINGDGCITREEMTDIITAIYELMGKSTKPCIEDDTVNAEVERIFEPAANNSYVIKNIRLVRTRFGEAIVAELEEVSVSLPNRVVAIIKAQLPSFTTRKYGLVVEWSGKKASTPIFTVEESESKHNEAPLKVELLSIVKKKSILQNSSKLKNTGIAIANDLTEQQREENKVLKKGLLHCRKTTTEKSYIKGNKLYVGDEPYTAEELIDIDLGEDKKPKSAPQTPSDTRESTKRDTTSKFTGAPIHTGDTTQKLEELQKRRENDTRLTQKQDFKVNKPKKSTTIVQQAREKYPTRSNSISDSGNSK</sequence>
<dbReference type="PANTHER" id="PTHR23055:SF167">
    <property type="entry name" value="EF-HAND DOMAIN-CONTAINING PROTEIN"/>
    <property type="match status" value="1"/>
</dbReference>
<proteinExistence type="predicted"/>
<dbReference type="SUPFAM" id="SSF47473">
    <property type="entry name" value="EF-hand"/>
    <property type="match status" value="1"/>
</dbReference>
<protein>
    <recommendedName>
        <fullName evidence="5">EF-hand domain-containing protein</fullName>
    </recommendedName>
</protein>
<dbReference type="AlphaFoldDB" id="A0A9N9SD10"/>
<keyword evidence="2" id="KW-0677">Repeat</keyword>
<accession>A0A9N9SD10</accession>
<gene>
    <name evidence="6" type="ORF">PHAECO_LOCUS2798</name>
</gene>
<dbReference type="OrthoDB" id="191686at2759"/>
<dbReference type="PRINTS" id="PR00450">
    <property type="entry name" value="RECOVERIN"/>
</dbReference>
<reference evidence="6" key="2">
    <citation type="submission" date="2022-10" db="EMBL/GenBank/DDBJ databases">
        <authorList>
            <consortium name="ENA_rothamsted_submissions"/>
            <consortium name="culmorum"/>
            <person name="King R."/>
        </authorList>
    </citation>
    <scope>NUCLEOTIDE SEQUENCE</scope>
</reference>
<organism evidence="6 7">
    <name type="scientific">Phaedon cochleariae</name>
    <name type="common">Mustard beetle</name>
    <dbReference type="NCBI Taxonomy" id="80249"/>
    <lineage>
        <taxon>Eukaryota</taxon>
        <taxon>Metazoa</taxon>
        <taxon>Ecdysozoa</taxon>
        <taxon>Arthropoda</taxon>
        <taxon>Hexapoda</taxon>
        <taxon>Insecta</taxon>
        <taxon>Pterygota</taxon>
        <taxon>Neoptera</taxon>
        <taxon>Endopterygota</taxon>
        <taxon>Coleoptera</taxon>
        <taxon>Polyphaga</taxon>
        <taxon>Cucujiformia</taxon>
        <taxon>Chrysomeloidea</taxon>
        <taxon>Chrysomelidae</taxon>
        <taxon>Chrysomelinae</taxon>
        <taxon>Chrysomelini</taxon>
        <taxon>Phaedon</taxon>
    </lineage>
</organism>
<dbReference type="SMART" id="SM00054">
    <property type="entry name" value="EFh"/>
    <property type="match status" value="1"/>
</dbReference>
<dbReference type="GO" id="GO:0005509">
    <property type="term" value="F:calcium ion binding"/>
    <property type="evidence" value="ECO:0007669"/>
    <property type="project" value="InterPro"/>
</dbReference>
<dbReference type="InterPro" id="IPR028846">
    <property type="entry name" value="Recoverin"/>
</dbReference>
<name>A0A9N9SD10_PHACE</name>
<dbReference type="PROSITE" id="PS00018">
    <property type="entry name" value="EF_HAND_1"/>
    <property type="match status" value="1"/>
</dbReference>
<feature type="compositionally biased region" description="Polar residues" evidence="4">
    <location>
        <begin position="495"/>
        <end position="507"/>
    </location>
</feature>
<dbReference type="PANTHER" id="PTHR23055">
    <property type="entry name" value="CALCIUM BINDING PROTEINS"/>
    <property type="match status" value="1"/>
</dbReference>
<keyword evidence="3" id="KW-0106">Calcium</keyword>
<evidence type="ECO:0000256" key="4">
    <source>
        <dbReference type="SAM" id="MobiDB-lite"/>
    </source>
</evidence>
<evidence type="ECO:0000256" key="1">
    <source>
        <dbReference type="ARBA" id="ARBA00022723"/>
    </source>
</evidence>
<dbReference type="EMBL" id="OU896718">
    <property type="protein sequence ID" value="CAG9815510.1"/>
    <property type="molecule type" value="Genomic_DNA"/>
</dbReference>
<dbReference type="PROSITE" id="PS50222">
    <property type="entry name" value="EF_HAND_2"/>
    <property type="match status" value="1"/>
</dbReference>
<evidence type="ECO:0000313" key="7">
    <source>
        <dbReference type="Proteomes" id="UP001153737"/>
    </source>
</evidence>
<dbReference type="Gene3D" id="1.10.238.10">
    <property type="entry name" value="EF-hand"/>
    <property type="match status" value="1"/>
</dbReference>
<evidence type="ECO:0000313" key="6">
    <source>
        <dbReference type="EMBL" id="CAG9815510.1"/>
    </source>
</evidence>
<evidence type="ECO:0000256" key="2">
    <source>
        <dbReference type="ARBA" id="ARBA00022737"/>
    </source>
</evidence>
<dbReference type="Proteomes" id="UP001153737">
    <property type="component" value="Chromosome 12"/>
</dbReference>
<dbReference type="InterPro" id="IPR011992">
    <property type="entry name" value="EF-hand-dom_pair"/>
</dbReference>
<keyword evidence="1" id="KW-0479">Metal-binding</keyword>
<evidence type="ECO:0000256" key="3">
    <source>
        <dbReference type="ARBA" id="ARBA00022837"/>
    </source>
</evidence>
<dbReference type="InterPro" id="IPR018247">
    <property type="entry name" value="EF_Hand_1_Ca_BS"/>
</dbReference>
<reference evidence="6" key="1">
    <citation type="submission" date="2022-01" db="EMBL/GenBank/DDBJ databases">
        <authorList>
            <person name="King R."/>
        </authorList>
    </citation>
    <scope>NUCLEOTIDE SEQUENCE</scope>
</reference>
<dbReference type="InterPro" id="IPR002048">
    <property type="entry name" value="EF_hand_dom"/>
</dbReference>
<feature type="region of interest" description="Disordered" evidence="4">
    <location>
        <begin position="410"/>
        <end position="507"/>
    </location>
</feature>